<feature type="compositionally biased region" description="Polar residues" evidence="1">
    <location>
        <begin position="440"/>
        <end position="455"/>
    </location>
</feature>
<feature type="compositionally biased region" description="Basic and acidic residues" evidence="1">
    <location>
        <begin position="698"/>
        <end position="707"/>
    </location>
</feature>
<dbReference type="PANTHER" id="PTHR15992:SF5">
    <property type="entry name" value="HOLLIDAY JUNCTION RECOGNITION PROTEIN"/>
    <property type="match status" value="1"/>
</dbReference>
<dbReference type="AlphaFoldDB" id="A0A8H3VIE0"/>
<protein>
    <submittedName>
        <fullName evidence="2">Uncharacterized protein</fullName>
    </submittedName>
</protein>
<dbReference type="PANTHER" id="PTHR15992">
    <property type="entry name" value="HOLLIDAY JUNCTION RECOGNITION PROTEIN"/>
    <property type="match status" value="1"/>
</dbReference>
<dbReference type="InterPro" id="IPR009072">
    <property type="entry name" value="Histone-fold"/>
</dbReference>
<dbReference type="Proteomes" id="UP000490939">
    <property type="component" value="Unassembled WGS sequence"/>
</dbReference>
<accession>A0A8H3VIE0</accession>
<feature type="compositionally biased region" description="Basic and acidic residues" evidence="1">
    <location>
        <begin position="516"/>
        <end position="534"/>
    </location>
</feature>
<evidence type="ECO:0000313" key="3">
    <source>
        <dbReference type="Proteomes" id="UP000490939"/>
    </source>
</evidence>
<feature type="region of interest" description="Disordered" evidence="1">
    <location>
        <begin position="277"/>
        <end position="348"/>
    </location>
</feature>
<feature type="compositionally biased region" description="Basic residues" evidence="1">
    <location>
        <begin position="503"/>
        <end position="513"/>
    </location>
</feature>
<dbReference type="GO" id="GO:0005634">
    <property type="term" value="C:nucleus"/>
    <property type="evidence" value="ECO:0007669"/>
    <property type="project" value="InterPro"/>
</dbReference>
<feature type="region of interest" description="Disordered" evidence="1">
    <location>
        <begin position="697"/>
        <end position="729"/>
    </location>
</feature>
<dbReference type="OrthoDB" id="2420608at2759"/>
<dbReference type="InterPro" id="IPR018465">
    <property type="entry name" value="Scm3/HJURP"/>
</dbReference>
<sequence length="774" mass="86263">MQPQESHRDQSRTHTRELADFNRKRRHNALRLKNRFTDIIERYGHDFEDVGDVIDLGTGRVVVDNGHLSNMERELDPAYDLCAWGEDENDEEEEEEEGEGGFVVDEEEIDELGFDMLTEGEIDALRTGSVKMDDEADVVLNEEREGPLVSREENMDMALVTLPPAELSSIPLGEQKKFEAPMFPQLEMAVNSMTSMLQQQMMAMLGQVIPQHTTPQPLPESRQILPATAPHTSLKRRFHEMTPAHSVEPDRFHTESPEPRMFSPKSYALKRRRILDTQEKREGQSKGALGRRVHSSPIRVRVIGTPQAQTHDASLRKTPKTMPARPQRSMALRSPKVKDQIRVESESSPTRLILKISQLLPDDDTSEDELSSLVKPLRVEVSAKKASSPKSSTPERSSPKVDSPKATSPKADAQRISSPAAGNSKPSTPSALPPIDSAQKPASTKENTPTASSPKVNPPKLPSSTPPRQPSPRVLIVRRPVTASGSVDKDKETIPACVVQSPKPKRDRTRKSRSLISERHKESESLLHTTKDGLTEDSDIEPPQTLHNDENMLADDDENKSPNEIASEVTAETVPEAAPRKISNRRRRTELDKLLAEAEQYTSMSKSVQDFMDSRKRPTDRARIVLPITIESEAFMTMRVTKSAPALIPQRRPEIRRTSVGNHIIKNEEEPGENGTISPEAAPDGHVTIVDMTSFKDASTHRGKEATPRGQSALETAAASSGTRGSRGRVFARKAKIIPDSQEEEEDIIDDKDVETNVERARWVEDPNSQLVIE</sequence>
<proteinExistence type="predicted"/>
<feature type="compositionally biased region" description="Low complexity" evidence="1">
    <location>
        <begin position="384"/>
        <end position="396"/>
    </location>
</feature>
<feature type="compositionally biased region" description="Pro residues" evidence="1">
    <location>
        <begin position="456"/>
        <end position="470"/>
    </location>
</feature>
<feature type="region of interest" description="Disordered" evidence="1">
    <location>
        <begin position="1"/>
        <end position="20"/>
    </location>
</feature>
<feature type="compositionally biased region" description="Polar residues" evidence="1">
    <location>
        <begin position="709"/>
        <end position="724"/>
    </location>
</feature>
<dbReference type="GO" id="GO:0046982">
    <property type="term" value="F:protein heterodimerization activity"/>
    <property type="evidence" value="ECO:0007669"/>
    <property type="project" value="InterPro"/>
</dbReference>
<dbReference type="GO" id="GO:0042393">
    <property type="term" value="F:histone binding"/>
    <property type="evidence" value="ECO:0007669"/>
    <property type="project" value="InterPro"/>
</dbReference>
<evidence type="ECO:0000256" key="1">
    <source>
        <dbReference type="SAM" id="MobiDB-lite"/>
    </source>
</evidence>
<reference evidence="2 3" key="1">
    <citation type="submission" date="2019-07" db="EMBL/GenBank/DDBJ databases">
        <title>Venturia inaequalis Genome Resource.</title>
        <authorList>
            <person name="Lichtner F.J."/>
        </authorList>
    </citation>
    <scope>NUCLEOTIDE SEQUENCE [LARGE SCALE GENOMIC DNA]</scope>
    <source>
        <strain evidence="2 3">DMI_063113</strain>
    </source>
</reference>
<feature type="region of interest" description="Disordered" evidence="1">
    <location>
        <begin position="665"/>
        <end position="684"/>
    </location>
</feature>
<organism evidence="2 3">
    <name type="scientific">Venturia inaequalis</name>
    <name type="common">Apple scab fungus</name>
    <dbReference type="NCBI Taxonomy" id="5025"/>
    <lineage>
        <taxon>Eukaryota</taxon>
        <taxon>Fungi</taxon>
        <taxon>Dikarya</taxon>
        <taxon>Ascomycota</taxon>
        <taxon>Pezizomycotina</taxon>
        <taxon>Dothideomycetes</taxon>
        <taxon>Pleosporomycetidae</taxon>
        <taxon>Venturiales</taxon>
        <taxon>Venturiaceae</taxon>
        <taxon>Venturia</taxon>
    </lineage>
</organism>
<dbReference type="Pfam" id="PF10384">
    <property type="entry name" value="Scm3"/>
    <property type="match status" value="1"/>
</dbReference>
<dbReference type="EMBL" id="WNWR01000211">
    <property type="protein sequence ID" value="KAE9988530.1"/>
    <property type="molecule type" value="Genomic_DNA"/>
</dbReference>
<evidence type="ECO:0000313" key="2">
    <source>
        <dbReference type="EMBL" id="KAE9988530.1"/>
    </source>
</evidence>
<feature type="region of interest" description="Disordered" evidence="1">
    <location>
        <begin position="363"/>
        <end position="586"/>
    </location>
</feature>
<name>A0A8H3VIE0_VENIN</name>
<feature type="compositionally biased region" description="Basic and acidic residues" evidence="1">
    <location>
        <begin position="336"/>
        <end position="345"/>
    </location>
</feature>
<feature type="compositionally biased region" description="Polar residues" evidence="1">
    <location>
        <begin position="415"/>
        <end position="430"/>
    </location>
</feature>
<comment type="caution">
    <text evidence="2">The sequence shown here is derived from an EMBL/GenBank/DDBJ whole genome shotgun (WGS) entry which is preliminary data.</text>
</comment>
<gene>
    <name evidence="2" type="ORF">EG327_003326</name>
</gene>
<dbReference type="Gene3D" id="1.10.20.10">
    <property type="entry name" value="Histone, subunit A"/>
    <property type="match status" value="1"/>
</dbReference>
<keyword evidence="3" id="KW-1185">Reference proteome</keyword>